<dbReference type="Pfam" id="PF03816">
    <property type="entry name" value="LytR_cpsA_psr"/>
    <property type="match status" value="1"/>
</dbReference>
<dbReference type="InterPro" id="IPR050922">
    <property type="entry name" value="LytR/CpsA/Psr_CW_biosynth"/>
</dbReference>
<dbReference type="Proteomes" id="UP000295773">
    <property type="component" value="Unassembled WGS sequence"/>
</dbReference>
<dbReference type="AlphaFoldDB" id="A0A4R3TAT5"/>
<name>A0A4R3TAT5_9FIRM</name>
<accession>A0A4R3TAT5</accession>
<dbReference type="NCBIfam" id="TIGR00350">
    <property type="entry name" value="lytR_cpsA_psr"/>
    <property type="match status" value="1"/>
</dbReference>
<keyword evidence="2" id="KW-1133">Transmembrane helix</keyword>
<sequence>MKKKEKNTRKRSLIIDIVLLAIMLIVSVISFYIAYTFGLIPMKWITIFAVVVGCSFLILLLLNFKKLPTWGLVMKRFVLIVLTVCIGTCGYFLDKSRTTINKISKTTVNEDGSTTKKSKMFVVVKKDADIQDLDDLKDQTIGFQNGSDEDNATYMKTLLQKEISFQEREEMDYTALITDLENNAVAAIAMSETFYNMSAANIDKFSEETKIIETYERELTDNQKKHKDITKETFTVYLSGLDNVGSPDQQTRTDTNLILIVNPRANHIDMVSLPRDGFIPNTATNNVNDKFTHTGMYGIDTSVETLQQFFGIPIDYYARVSFNSLIQIVDTIDGIDVDVEIDFCEQDENRSFKKDDLICLKKGEQHLNGKQALAYSRHRKTLGYDNPGRERAQQRIIKAIINKLVSPSAITYVNELLEIAPNYVITDMPANQITKFVSSELENMKPWTISSISSDNGVYDTRYVASIAESEGKKDVYLFNKNEVHALLNAYDGASKQLEMKEYHFDLTNLYKDTPAVNDDPNIVWDSMADVPH</sequence>
<feature type="transmembrane region" description="Helical" evidence="2">
    <location>
        <begin position="12"/>
        <end position="38"/>
    </location>
</feature>
<keyword evidence="2" id="KW-0812">Transmembrane</keyword>
<dbReference type="Gene3D" id="3.40.190.10">
    <property type="entry name" value="Periplasmic binding protein-like II"/>
    <property type="match status" value="1"/>
</dbReference>
<dbReference type="Gene3D" id="3.40.630.190">
    <property type="entry name" value="LCP protein"/>
    <property type="match status" value="1"/>
</dbReference>
<feature type="transmembrane region" description="Helical" evidence="2">
    <location>
        <begin position="76"/>
        <end position="93"/>
    </location>
</feature>
<dbReference type="RefSeq" id="WP_132224929.1">
    <property type="nucleotide sequence ID" value="NZ_JANKBG010000012.1"/>
</dbReference>
<protein>
    <submittedName>
        <fullName evidence="4">LytR family transcriptional attenuator</fullName>
    </submittedName>
</protein>
<evidence type="ECO:0000313" key="4">
    <source>
        <dbReference type="EMBL" id="TCU58991.1"/>
    </source>
</evidence>
<evidence type="ECO:0000313" key="5">
    <source>
        <dbReference type="Proteomes" id="UP000295773"/>
    </source>
</evidence>
<keyword evidence="5" id="KW-1185">Reference proteome</keyword>
<dbReference type="EMBL" id="SMBP01000012">
    <property type="protein sequence ID" value="TCU58991.1"/>
    <property type="molecule type" value="Genomic_DNA"/>
</dbReference>
<comment type="similarity">
    <text evidence="1">Belongs to the LytR/CpsA/Psr (LCP) family.</text>
</comment>
<gene>
    <name evidence="4" type="ORF">EDD61_11217</name>
</gene>
<comment type="caution">
    <text evidence="4">The sequence shown here is derived from an EMBL/GenBank/DDBJ whole genome shotgun (WGS) entry which is preliminary data.</text>
</comment>
<organism evidence="4 5">
    <name type="scientific">Longicatena caecimuris</name>
    <dbReference type="NCBI Taxonomy" id="1796635"/>
    <lineage>
        <taxon>Bacteria</taxon>
        <taxon>Bacillati</taxon>
        <taxon>Bacillota</taxon>
        <taxon>Erysipelotrichia</taxon>
        <taxon>Erysipelotrichales</taxon>
        <taxon>Erysipelotrichaceae</taxon>
        <taxon>Longicatena</taxon>
    </lineage>
</organism>
<reference evidence="4 5" key="1">
    <citation type="submission" date="2019-03" db="EMBL/GenBank/DDBJ databases">
        <title>Genomic Encyclopedia of Type Strains, Phase IV (KMG-IV): sequencing the most valuable type-strain genomes for metagenomic binning, comparative biology and taxonomic classification.</title>
        <authorList>
            <person name="Goeker M."/>
        </authorList>
    </citation>
    <scope>NUCLEOTIDE SEQUENCE [LARGE SCALE GENOMIC DNA]</scope>
    <source>
        <strain evidence="4 5">DSM 29481</strain>
    </source>
</reference>
<proteinExistence type="inferred from homology"/>
<dbReference type="PANTHER" id="PTHR33392">
    <property type="entry name" value="POLYISOPRENYL-TEICHOIC ACID--PEPTIDOGLYCAN TEICHOIC ACID TRANSFERASE TAGU"/>
    <property type="match status" value="1"/>
</dbReference>
<feature type="transmembrane region" description="Helical" evidence="2">
    <location>
        <begin position="44"/>
        <end position="64"/>
    </location>
</feature>
<evidence type="ECO:0000259" key="3">
    <source>
        <dbReference type="Pfam" id="PF03816"/>
    </source>
</evidence>
<evidence type="ECO:0000256" key="2">
    <source>
        <dbReference type="SAM" id="Phobius"/>
    </source>
</evidence>
<dbReference type="PANTHER" id="PTHR33392:SF6">
    <property type="entry name" value="POLYISOPRENYL-TEICHOIC ACID--PEPTIDOGLYCAN TEICHOIC ACID TRANSFERASE TAGU"/>
    <property type="match status" value="1"/>
</dbReference>
<keyword evidence="2" id="KW-0472">Membrane</keyword>
<evidence type="ECO:0000256" key="1">
    <source>
        <dbReference type="ARBA" id="ARBA00006068"/>
    </source>
</evidence>
<dbReference type="InterPro" id="IPR004474">
    <property type="entry name" value="LytR_CpsA_psr"/>
</dbReference>
<feature type="domain" description="Cell envelope-related transcriptional attenuator" evidence="3">
    <location>
        <begin position="252"/>
        <end position="404"/>
    </location>
</feature>
<dbReference type="SUPFAM" id="SSF53850">
    <property type="entry name" value="Periplasmic binding protein-like II"/>
    <property type="match status" value="1"/>
</dbReference>